<protein>
    <submittedName>
        <fullName evidence="2">Uncharacterized protein</fullName>
    </submittedName>
</protein>
<feature type="compositionally biased region" description="Polar residues" evidence="1">
    <location>
        <begin position="99"/>
        <end position="109"/>
    </location>
</feature>
<reference evidence="2" key="1">
    <citation type="journal article" date="2020" name="Stud. Mycol.">
        <title>101 Dothideomycetes genomes: a test case for predicting lifestyles and emergence of pathogens.</title>
        <authorList>
            <person name="Haridas S."/>
            <person name="Albert R."/>
            <person name="Binder M."/>
            <person name="Bloem J."/>
            <person name="Labutti K."/>
            <person name="Salamov A."/>
            <person name="Andreopoulos B."/>
            <person name="Baker S."/>
            <person name="Barry K."/>
            <person name="Bills G."/>
            <person name="Bluhm B."/>
            <person name="Cannon C."/>
            <person name="Castanera R."/>
            <person name="Culley D."/>
            <person name="Daum C."/>
            <person name="Ezra D."/>
            <person name="Gonzalez J."/>
            <person name="Henrissat B."/>
            <person name="Kuo A."/>
            <person name="Liang C."/>
            <person name="Lipzen A."/>
            <person name="Lutzoni F."/>
            <person name="Magnuson J."/>
            <person name="Mondo S."/>
            <person name="Nolan M."/>
            <person name="Ohm R."/>
            <person name="Pangilinan J."/>
            <person name="Park H.-J."/>
            <person name="Ramirez L."/>
            <person name="Alfaro M."/>
            <person name="Sun H."/>
            <person name="Tritt A."/>
            <person name="Yoshinaga Y."/>
            <person name="Zwiers L.-H."/>
            <person name="Turgeon B."/>
            <person name="Goodwin S."/>
            <person name="Spatafora J."/>
            <person name="Crous P."/>
            <person name="Grigoriev I."/>
        </authorList>
    </citation>
    <scope>NUCLEOTIDE SEQUENCE</scope>
    <source>
        <strain evidence="2">CBS 627.86</strain>
    </source>
</reference>
<name>A0A6A5ZG00_9PLEO</name>
<evidence type="ECO:0000313" key="3">
    <source>
        <dbReference type="Proteomes" id="UP000799770"/>
    </source>
</evidence>
<dbReference type="EMBL" id="ML977319">
    <property type="protein sequence ID" value="KAF2117288.1"/>
    <property type="molecule type" value="Genomic_DNA"/>
</dbReference>
<proteinExistence type="predicted"/>
<organism evidence="2 3">
    <name type="scientific">Lophiotrema nucula</name>
    <dbReference type="NCBI Taxonomy" id="690887"/>
    <lineage>
        <taxon>Eukaryota</taxon>
        <taxon>Fungi</taxon>
        <taxon>Dikarya</taxon>
        <taxon>Ascomycota</taxon>
        <taxon>Pezizomycotina</taxon>
        <taxon>Dothideomycetes</taxon>
        <taxon>Pleosporomycetidae</taxon>
        <taxon>Pleosporales</taxon>
        <taxon>Lophiotremataceae</taxon>
        <taxon>Lophiotrema</taxon>
    </lineage>
</organism>
<dbReference type="AlphaFoldDB" id="A0A6A5ZG00"/>
<keyword evidence="3" id="KW-1185">Reference proteome</keyword>
<accession>A0A6A5ZG00</accession>
<dbReference type="Proteomes" id="UP000799770">
    <property type="component" value="Unassembled WGS sequence"/>
</dbReference>
<evidence type="ECO:0000256" key="1">
    <source>
        <dbReference type="SAM" id="MobiDB-lite"/>
    </source>
</evidence>
<feature type="region of interest" description="Disordered" evidence="1">
    <location>
        <begin position="77"/>
        <end position="147"/>
    </location>
</feature>
<sequence length="202" mass="21976">MPSRSSSPDFPFGQNKRQKRPTSRSRPLGRNPEGHLRDTPLAVLDKRPASTKLNSGAIKRGPVFRAADPNAATLIPISVGKPRLPPPQTGRSRMPSLIPNPSLQSTNRSTDLRRLPPQPSSRAPARERPRVHNLNHTGSDDDHKGRQVSNVVENVHADGSITININNNIQGFGPQAEPQRAVNCQCTGQCCRPRGGSPASEY</sequence>
<evidence type="ECO:0000313" key="2">
    <source>
        <dbReference type="EMBL" id="KAF2117288.1"/>
    </source>
</evidence>
<feature type="region of interest" description="Disordered" evidence="1">
    <location>
        <begin position="1"/>
        <end position="56"/>
    </location>
</feature>
<gene>
    <name evidence="2" type="ORF">BDV96DRAFT_598203</name>
</gene>
<feature type="compositionally biased region" description="Basic and acidic residues" evidence="1">
    <location>
        <begin position="32"/>
        <end position="48"/>
    </location>
</feature>